<proteinExistence type="predicted"/>
<evidence type="ECO:0000313" key="2">
    <source>
        <dbReference type="EMBL" id="ABF70070.1"/>
    </source>
</evidence>
<sequence>MVLPMSVVMDPFPTPLILALSGRRPPPPRPVPHHYPLCLPPYPPLLLHPCPLRRACQPHFPWQRRHHPYSCPLLPPPYHCLLVPFAYLPSSLTSSLTRPTILPPTSHSPCPTQAQSSSSPMTYTGPVPPHPVGDVTISHSISQLHYSRFSCISPETCQALTEMMQMSNGAPNLSKMRELLRSTVRWWVLPIKKSERRAGEGMRLGDDDEAKGGEGIDESDDEVAMGKVADVLDTMGMGGEEGEDEGGGKGDSIEDVVKVEGSNGKPVQTPSSCSRAFVFDSTAMSSRLVRSRLVRLLAKQRSERRALSVSAAPPKEPIVSSDALLNDQSSSPPSPPPPPSSTARRSWSLLKLGSLAAVTAAVGTTAYATYGFPYSPSTPLSSPRFSPIIFVLLVELESMLHLILLCFEGRI</sequence>
<dbReference type="EMBL" id="AC186752">
    <property type="protein sequence ID" value="ABF70070.1"/>
    <property type="molecule type" value="Genomic_DNA"/>
</dbReference>
<feature type="region of interest" description="Disordered" evidence="1">
    <location>
        <begin position="99"/>
        <end position="124"/>
    </location>
</feature>
<name>Q1EP87_MUSAC</name>
<gene>
    <name evidence="2" type="ORF">MA4_64C22.28</name>
</gene>
<dbReference type="AlphaFoldDB" id="Q1EP87"/>
<feature type="region of interest" description="Disordered" evidence="1">
    <location>
        <begin position="197"/>
        <end position="218"/>
    </location>
</feature>
<feature type="region of interest" description="Disordered" evidence="1">
    <location>
        <begin position="305"/>
        <end position="344"/>
    </location>
</feature>
<protein>
    <submittedName>
        <fullName evidence="2">Uncharacterized protein</fullName>
    </submittedName>
</protein>
<feature type="compositionally biased region" description="Polar residues" evidence="1">
    <location>
        <begin position="107"/>
        <end position="122"/>
    </location>
</feature>
<feature type="compositionally biased region" description="Basic and acidic residues" evidence="1">
    <location>
        <begin position="197"/>
        <end position="214"/>
    </location>
</feature>
<accession>Q1EP87</accession>
<reference evidence="2" key="1">
    <citation type="submission" date="2006-05" db="EMBL/GenBank/DDBJ databases">
        <authorList>
            <person name="Town C.D."/>
            <person name="Ronning C.M."/>
            <person name="Cheung F."/>
            <person name="Haas B.J."/>
            <person name="Althoff R."/>
            <person name="Arbogast T."/>
            <person name="Hine E."/>
            <person name="Piffanelli P."/>
            <person name="Tallon L.J."/>
        </authorList>
    </citation>
    <scope>NUCLEOTIDE SEQUENCE</scope>
</reference>
<feature type="region of interest" description="Disordered" evidence="1">
    <location>
        <begin position="234"/>
        <end position="254"/>
    </location>
</feature>
<evidence type="ECO:0000256" key="1">
    <source>
        <dbReference type="SAM" id="MobiDB-lite"/>
    </source>
</evidence>
<organism evidence="2">
    <name type="scientific">Musa acuminata</name>
    <name type="common">Banana</name>
    <name type="synonym">Musa cavendishii</name>
    <dbReference type="NCBI Taxonomy" id="4641"/>
    <lineage>
        <taxon>Eukaryota</taxon>
        <taxon>Viridiplantae</taxon>
        <taxon>Streptophyta</taxon>
        <taxon>Embryophyta</taxon>
        <taxon>Tracheophyta</taxon>
        <taxon>Spermatophyta</taxon>
        <taxon>Magnoliopsida</taxon>
        <taxon>Liliopsida</taxon>
        <taxon>Zingiberales</taxon>
        <taxon>Musaceae</taxon>
        <taxon>Musa</taxon>
    </lineage>
</organism>